<protein>
    <submittedName>
        <fullName evidence="1">Uncharacterized protein</fullName>
    </submittedName>
</protein>
<keyword evidence="2" id="KW-1185">Reference proteome</keyword>
<name>A0AAV8XWM6_9CUCU</name>
<sequence length="113" mass="13344">MILKKQYNYLLTTAKQSYYQNRLNEIDNYSKTVWDIINLETERVNKSNTYPETLSADNLNHFFLNNAETIVQNLQTHGINDVNSYMDKKITKHHSMFFMPLTPDDIRIIIGNI</sequence>
<proteinExistence type="predicted"/>
<reference evidence="1" key="1">
    <citation type="journal article" date="2023" name="Insect Mol. Biol.">
        <title>Genome sequencing provides insights into the evolution of gene families encoding plant cell wall-degrading enzymes in longhorned beetles.</title>
        <authorList>
            <person name="Shin N.R."/>
            <person name="Okamura Y."/>
            <person name="Kirsch R."/>
            <person name="Pauchet Y."/>
        </authorList>
    </citation>
    <scope>NUCLEOTIDE SEQUENCE</scope>
    <source>
        <strain evidence="1">RBIC_L_NR</strain>
    </source>
</reference>
<comment type="caution">
    <text evidence="1">The sequence shown here is derived from an EMBL/GenBank/DDBJ whole genome shotgun (WGS) entry which is preliminary data.</text>
</comment>
<accession>A0AAV8XWM6</accession>
<evidence type="ECO:0000313" key="1">
    <source>
        <dbReference type="EMBL" id="KAJ8942672.1"/>
    </source>
</evidence>
<dbReference type="AlphaFoldDB" id="A0AAV8XWM6"/>
<dbReference type="EMBL" id="JANEYF010002745">
    <property type="protein sequence ID" value="KAJ8942672.1"/>
    <property type="molecule type" value="Genomic_DNA"/>
</dbReference>
<dbReference type="Proteomes" id="UP001162156">
    <property type="component" value="Unassembled WGS sequence"/>
</dbReference>
<organism evidence="1 2">
    <name type="scientific">Rhamnusium bicolor</name>
    <dbReference type="NCBI Taxonomy" id="1586634"/>
    <lineage>
        <taxon>Eukaryota</taxon>
        <taxon>Metazoa</taxon>
        <taxon>Ecdysozoa</taxon>
        <taxon>Arthropoda</taxon>
        <taxon>Hexapoda</taxon>
        <taxon>Insecta</taxon>
        <taxon>Pterygota</taxon>
        <taxon>Neoptera</taxon>
        <taxon>Endopterygota</taxon>
        <taxon>Coleoptera</taxon>
        <taxon>Polyphaga</taxon>
        <taxon>Cucujiformia</taxon>
        <taxon>Chrysomeloidea</taxon>
        <taxon>Cerambycidae</taxon>
        <taxon>Lepturinae</taxon>
        <taxon>Rhagiini</taxon>
        <taxon>Rhamnusium</taxon>
    </lineage>
</organism>
<gene>
    <name evidence="1" type="ORF">NQ314_009994</name>
</gene>
<evidence type="ECO:0000313" key="2">
    <source>
        <dbReference type="Proteomes" id="UP001162156"/>
    </source>
</evidence>